<dbReference type="Gene3D" id="3.30.300.30">
    <property type="match status" value="1"/>
</dbReference>
<sequence length="548" mass="60017">MENMENDENIVVGPKPFYPIEEGSAGTQLRKYMERYAKLGAIAFTNAVTGVDYSYAEYLEKSCCLGKALQNYGLVVDGRIALCSENCEEFFIPVIAGLFIGVGVAPTNEIYTLRELVHSLGISKPTIVFSSKKGLDKVITVQKTVTTIKTIVILDSKVDYRGYQCLDTFIKRNTPPGFQASSFKTVEVDRKEQVALIMNSSGSTGLPKGVQLTHENTVTRFSHARDPIYGNQVSPGTAVLTVVPFHHGFGMFTTLGYLICGFRVVMLTKFDEETFLKTLQDYKCTSVILVPTLFAILNKSELLNKYDLSNLVEIASGGAPLSKEVGEAVARRFNLPGVRQGYGLTETTSAIIITPEGDDKPGASGKVVPLFKAKVIDLDTKKSLGPNRRGEVCVKGPMLMKGYVNNPEATKELIDEEGWLHTGDIGYYDEEKHFFIVDRLKSLIKYKGYQVPPAELESVLLQHPSIFDAGVAGVPDPVAGELPGAVVVLESGKNMTEKEVMDYVASQVSNAKRLRGGVRFVDEVPKGLTGKIDGRAIREILKKPVAKM</sequence>
<evidence type="ECO:0000259" key="17">
    <source>
        <dbReference type="Pfam" id="PF13193"/>
    </source>
</evidence>
<evidence type="ECO:0000256" key="14">
    <source>
        <dbReference type="ARBA" id="ARBA00023262"/>
    </source>
</evidence>
<evidence type="ECO:0000256" key="6">
    <source>
        <dbReference type="ARBA" id="ARBA00022723"/>
    </source>
</evidence>
<keyword evidence="14" id="KW-0599">Photoprotein</keyword>
<name>A0A1Q2TT48_NIPCR</name>
<evidence type="ECO:0000256" key="5">
    <source>
        <dbReference type="ARBA" id="ARBA00019043"/>
    </source>
</evidence>
<keyword evidence="9" id="KW-0460">Magnesium</keyword>
<proteinExistence type="inferred from homology"/>
<dbReference type="InterPro" id="IPR020845">
    <property type="entry name" value="AMP-binding_CS"/>
</dbReference>
<dbReference type="Pfam" id="PF00501">
    <property type="entry name" value="AMP-binding"/>
    <property type="match status" value="1"/>
</dbReference>
<comment type="cofactor">
    <cofactor evidence="1">
        <name>Mg(2+)</name>
        <dbReference type="ChEBI" id="CHEBI:18420"/>
    </cofactor>
</comment>
<evidence type="ECO:0000256" key="13">
    <source>
        <dbReference type="ARBA" id="ARBA00023223"/>
    </source>
</evidence>
<dbReference type="Pfam" id="PF13193">
    <property type="entry name" value="AMP-binding_C"/>
    <property type="match status" value="1"/>
</dbReference>
<feature type="domain" description="AMP-dependent synthetase/ligase" evidence="16">
    <location>
        <begin position="41"/>
        <end position="403"/>
    </location>
</feature>
<dbReference type="AlphaFoldDB" id="A0A1Q2TT48"/>
<evidence type="ECO:0000313" key="18">
    <source>
        <dbReference type="EMBL" id="BAW94790.1"/>
    </source>
</evidence>
<accession>A0A1Q2TT48</accession>
<comment type="catalytic activity">
    <reaction evidence="15">
        <text>firefly D-luciferin + ATP + O2 = firefly oxyluciferin + hnu + AMP + CO2 + diphosphate</text>
        <dbReference type="Rhea" id="RHEA:10732"/>
        <dbReference type="ChEBI" id="CHEBI:15379"/>
        <dbReference type="ChEBI" id="CHEBI:16526"/>
        <dbReference type="ChEBI" id="CHEBI:16792"/>
        <dbReference type="ChEBI" id="CHEBI:30212"/>
        <dbReference type="ChEBI" id="CHEBI:30616"/>
        <dbReference type="ChEBI" id="CHEBI:33019"/>
        <dbReference type="ChEBI" id="CHEBI:58038"/>
        <dbReference type="ChEBI" id="CHEBI:456215"/>
        <dbReference type="EC" id="1.13.12.7"/>
    </reaction>
</comment>
<evidence type="ECO:0000256" key="9">
    <source>
        <dbReference type="ARBA" id="ARBA00022842"/>
    </source>
</evidence>
<evidence type="ECO:0000256" key="3">
    <source>
        <dbReference type="ARBA" id="ARBA00006432"/>
    </source>
</evidence>
<dbReference type="InterPro" id="IPR025110">
    <property type="entry name" value="AMP-bd_C"/>
</dbReference>
<dbReference type="EC" id="1.13.12.7" evidence="4"/>
<evidence type="ECO:0000256" key="7">
    <source>
        <dbReference type="ARBA" id="ARBA00022741"/>
    </source>
</evidence>
<feature type="domain" description="AMP-binding enzyme C-terminal" evidence="17">
    <location>
        <begin position="455"/>
        <end position="531"/>
    </location>
</feature>
<dbReference type="GO" id="GO:0016405">
    <property type="term" value="F:CoA-ligase activity"/>
    <property type="evidence" value="ECO:0007669"/>
    <property type="project" value="TreeGrafter"/>
</dbReference>
<keyword evidence="11" id="KW-0503">Monooxygenase</keyword>
<evidence type="ECO:0000256" key="4">
    <source>
        <dbReference type="ARBA" id="ARBA00012532"/>
    </source>
</evidence>
<evidence type="ECO:0000256" key="11">
    <source>
        <dbReference type="ARBA" id="ARBA00023033"/>
    </source>
</evidence>
<dbReference type="InterPro" id="IPR000873">
    <property type="entry name" value="AMP-dep_synth/lig_dom"/>
</dbReference>
<dbReference type="FunFam" id="3.30.300.30:FF:000007">
    <property type="entry name" value="4-coumarate--CoA ligase 2"/>
    <property type="match status" value="1"/>
</dbReference>
<dbReference type="SUPFAM" id="SSF56801">
    <property type="entry name" value="Acetyl-CoA synthetase-like"/>
    <property type="match status" value="1"/>
</dbReference>
<dbReference type="GO" id="GO:0047077">
    <property type="term" value="F:Photinus-luciferin 4-monooxygenase (ATP-hydrolyzing) activity"/>
    <property type="evidence" value="ECO:0007669"/>
    <property type="project" value="UniProtKB-EC"/>
</dbReference>
<comment type="similarity">
    <text evidence="3">Belongs to the ATP-dependent AMP-binding enzyme family.</text>
</comment>
<dbReference type="PANTHER" id="PTHR24096:SF423">
    <property type="entry name" value="GM05240P"/>
    <property type="match status" value="1"/>
</dbReference>
<evidence type="ECO:0000256" key="10">
    <source>
        <dbReference type="ARBA" id="ARBA00023002"/>
    </source>
</evidence>
<keyword evidence="6" id="KW-0479">Metal-binding</keyword>
<evidence type="ECO:0000256" key="8">
    <source>
        <dbReference type="ARBA" id="ARBA00022840"/>
    </source>
</evidence>
<evidence type="ECO:0000259" key="16">
    <source>
        <dbReference type="Pfam" id="PF00501"/>
    </source>
</evidence>
<dbReference type="InterPro" id="IPR045851">
    <property type="entry name" value="AMP-bd_C_sf"/>
</dbReference>
<dbReference type="Gene3D" id="3.40.50.980">
    <property type="match status" value="2"/>
</dbReference>
<dbReference type="SMR" id="A0A1Q2TT48"/>
<evidence type="ECO:0000256" key="12">
    <source>
        <dbReference type="ARBA" id="ARBA00023140"/>
    </source>
</evidence>
<dbReference type="EMBL" id="AB908263">
    <property type="protein sequence ID" value="BAW94790.1"/>
    <property type="molecule type" value="Genomic_DNA"/>
</dbReference>
<dbReference type="CDD" id="cd17642">
    <property type="entry name" value="Firefly_Luc"/>
    <property type="match status" value="1"/>
</dbReference>
<comment type="subcellular location">
    <subcellularLocation>
        <location evidence="2">Peroxisome</location>
    </subcellularLocation>
</comment>
<reference evidence="18" key="1">
    <citation type="submission" date="2014-02" db="EMBL/GenBank/DDBJ databases">
        <title>Nucleotide sequence of a luciferase gene from Luciola cruciata.</title>
        <authorList>
            <person name="Ishii M."/>
            <person name="Kojima R."/>
            <person name="Fukuda S."/>
            <person name="Tanji Y."/>
            <person name="Sakaguchi M."/>
            <person name="Sugahara Y."/>
            <person name="Kamaya M."/>
            <person name="Oyama F."/>
        </authorList>
    </citation>
    <scope>NUCLEOTIDE SEQUENCE</scope>
</reference>
<dbReference type="Gene3D" id="2.30.38.10">
    <property type="entry name" value="Luciferase, Domain 3"/>
    <property type="match status" value="1"/>
</dbReference>
<keyword evidence="7" id="KW-0547">Nucleotide-binding</keyword>
<keyword evidence="8" id="KW-0067">ATP-binding</keyword>
<dbReference type="PROSITE" id="PS00455">
    <property type="entry name" value="AMP_BINDING"/>
    <property type="match status" value="1"/>
</dbReference>
<keyword evidence="10" id="KW-0560">Oxidoreductase</keyword>
<keyword evidence="13" id="KW-0455">Luminescence</keyword>
<keyword evidence="12" id="KW-0576">Peroxisome</keyword>
<dbReference type="FunFam" id="3.40.50.12780:FF:000003">
    <property type="entry name" value="Long-chain-fatty-acid--CoA ligase FadD"/>
    <property type="match status" value="1"/>
</dbReference>
<evidence type="ECO:0000256" key="2">
    <source>
        <dbReference type="ARBA" id="ARBA00004275"/>
    </source>
</evidence>
<dbReference type="PANTHER" id="PTHR24096">
    <property type="entry name" value="LONG-CHAIN-FATTY-ACID--COA LIGASE"/>
    <property type="match status" value="1"/>
</dbReference>
<organism evidence="18">
    <name type="scientific">Nipponoluciola cruciata</name>
    <name type="common">Genji firefly</name>
    <name type="synonym">Luciola cruciata</name>
    <dbReference type="NCBI Taxonomy" id="7051"/>
    <lineage>
        <taxon>Eukaryota</taxon>
        <taxon>Metazoa</taxon>
        <taxon>Ecdysozoa</taxon>
        <taxon>Arthropoda</taxon>
        <taxon>Hexapoda</taxon>
        <taxon>Insecta</taxon>
        <taxon>Pterygota</taxon>
        <taxon>Neoptera</taxon>
        <taxon>Endopterygota</taxon>
        <taxon>Coleoptera</taxon>
        <taxon>Polyphaga</taxon>
        <taxon>Elateriformia</taxon>
        <taxon>Elateroidea</taxon>
        <taxon>Lampyridae</taxon>
        <taxon>Luciolinae</taxon>
        <taxon>Nipponoluciola</taxon>
    </lineage>
</organism>
<dbReference type="GO" id="GO:0005777">
    <property type="term" value="C:peroxisome"/>
    <property type="evidence" value="ECO:0007669"/>
    <property type="project" value="UniProtKB-SubCell"/>
</dbReference>
<protein>
    <recommendedName>
        <fullName evidence="5">Luciferin 4-monooxygenase</fullName>
        <ecNumber evidence="4">1.13.12.7</ecNumber>
    </recommendedName>
</protein>
<dbReference type="GO" id="GO:0008218">
    <property type="term" value="P:bioluminescence"/>
    <property type="evidence" value="ECO:0007669"/>
    <property type="project" value="UniProtKB-KW"/>
</dbReference>
<dbReference type="FunFam" id="2.30.38.10:FF:000005">
    <property type="entry name" value="Luciferin 4-monooxygenase"/>
    <property type="match status" value="1"/>
</dbReference>
<evidence type="ECO:0000256" key="1">
    <source>
        <dbReference type="ARBA" id="ARBA00001946"/>
    </source>
</evidence>
<dbReference type="GO" id="GO:0046872">
    <property type="term" value="F:metal ion binding"/>
    <property type="evidence" value="ECO:0007669"/>
    <property type="project" value="UniProtKB-KW"/>
</dbReference>
<dbReference type="GO" id="GO:0005524">
    <property type="term" value="F:ATP binding"/>
    <property type="evidence" value="ECO:0007669"/>
    <property type="project" value="UniProtKB-KW"/>
</dbReference>
<evidence type="ECO:0000256" key="15">
    <source>
        <dbReference type="ARBA" id="ARBA00048497"/>
    </source>
</evidence>